<comment type="caution">
    <text evidence="1">The sequence shown here is derived from an EMBL/GenBank/DDBJ whole genome shotgun (WGS) entry which is preliminary data.</text>
</comment>
<keyword evidence="2" id="KW-1185">Reference proteome</keyword>
<reference evidence="1 2" key="1">
    <citation type="journal article" date="2018" name="Sci. Rep.">
        <title>Genomic signatures of local adaptation to the degree of environmental predictability in rotifers.</title>
        <authorList>
            <person name="Franch-Gras L."/>
            <person name="Hahn C."/>
            <person name="Garcia-Roger E.M."/>
            <person name="Carmona M.J."/>
            <person name="Serra M."/>
            <person name="Gomez A."/>
        </authorList>
    </citation>
    <scope>NUCLEOTIDE SEQUENCE [LARGE SCALE GENOMIC DNA]</scope>
    <source>
        <strain evidence="1">HYR1</strain>
    </source>
</reference>
<dbReference type="Proteomes" id="UP000276133">
    <property type="component" value="Unassembled WGS sequence"/>
</dbReference>
<dbReference type="EMBL" id="REGN01005811">
    <property type="protein sequence ID" value="RNA11930.1"/>
    <property type="molecule type" value="Genomic_DNA"/>
</dbReference>
<organism evidence="1 2">
    <name type="scientific">Brachionus plicatilis</name>
    <name type="common">Marine rotifer</name>
    <name type="synonym">Brachionus muelleri</name>
    <dbReference type="NCBI Taxonomy" id="10195"/>
    <lineage>
        <taxon>Eukaryota</taxon>
        <taxon>Metazoa</taxon>
        <taxon>Spiralia</taxon>
        <taxon>Gnathifera</taxon>
        <taxon>Rotifera</taxon>
        <taxon>Eurotatoria</taxon>
        <taxon>Monogononta</taxon>
        <taxon>Pseudotrocha</taxon>
        <taxon>Ploima</taxon>
        <taxon>Brachionidae</taxon>
        <taxon>Brachionus</taxon>
    </lineage>
</organism>
<accession>A0A3M7QKU7</accession>
<evidence type="ECO:0000313" key="2">
    <source>
        <dbReference type="Proteomes" id="UP000276133"/>
    </source>
</evidence>
<dbReference type="AlphaFoldDB" id="A0A3M7QKU7"/>
<evidence type="ECO:0000313" key="1">
    <source>
        <dbReference type="EMBL" id="RNA11930.1"/>
    </source>
</evidence>
<proteinExistence type="predicted"/>
<name>A0A3M7QKU7_BRAPC</name>
<gene>
    <name evidence="1" type="ORF">BpHYR1_032480</name>
</gene>
<sequence>MLYTSKSLKLLVEQSFIFEIFSTFMKRKHKPPKVKKRWLCEHLQEGYEEKKLGDCLKLDVIGLKEWAEKYSIILDNDDEHAKHIVSDATYKLTWLNFPVLMCSSEDKNKSRAFQFLRCVEKIVTNMSKDRDQQFTSTIKIRRNSIGRHAQINIRLRMGQN</sequence>
<protein>
    <submittedName>
        <fullName evidence="1">Uncharacterized protein</fullName>
    </submittedName>
</protein>